<sequence>MPDRLPLLHRPGSSFGAGNGLLRAEHFQMAWATNDLDQARALMSERLGIRNWTPIGGPNPQGGETQVLLAWLGTMMYELITASGPGAGIIMDRLPAGDGFVMKHHHLGYLIADEAEWQALESETARAGFAMPHKSVNAGFITSCFVEVPELGHYLEYIMPEPAGIDFFQNVARN</sequence>
<evidence type="ECO:0000313" key="2">
    <source>
        <dbReference type="Proteomes" id="UP001379235"/>
    </source>
</evidence>
<comment type="caution">
    <text evidence="1">The sequence shown here is derived from an EMBL/GenBank/DDBJ whole genome shotgun (WGS) entry which is preliminary data.</text>
</comment>
<accession>A0ABU8SCJ6</accession>
<proteinExistence type="predicted"/>
<gene>
    <name evidence="1" type="ORF">WG900_17340</name>
</gene>
<name>A0ABU8SCJ6_9SPHN</name>
<evidence type="ECO:0000313" key="1">
    <source>
        <dbReference type="EMBL" id="MEJ6011681.1"/>
    </source>
</evidence>
<evidence type="ECO:0008006" key="3">
    <source>
        <dbReference type="Google" id="ProtNLM"/>
    </source>
</evidence>
<dbReference type="Proteomes" id="UP001379235">
    <property type="component" value="Unassembled WGS sequence"/>
</dbReference>
<protein>
    <recommendedName>
        <fullName evidence="3">VOC domain-containing protein</fullName>
    </recommendedName>
</protein>
<dbReference type="RefSeq" id="WP_339969155.1">
    <property type="nucleotide sequence ID" value="NZ_JBBHJY010000010.1"/>
</dbReference>
<dbReference type="SUPFAM" id="SSF54593">
    <property type="entry name" value="Glyoxalase/Bleomycin resistance protein/Dihydroxybiphenyl dioxygenase"/>
    <property type="match status" value="1"/>
</dbReference>
<dbReference type="EMBL" id="JBBHJY010000010">
    <property type="protein sequence ID" value="MEJ6011681.1"/>
    <property type="molecule type" value="Genomic_DNA"/>
</dbReference>
<keyword evidence="2" id="KW-1185">Reference proteome</keyword>
<dbReference type="Gene3D" id="3.10.180.10">
    <property type="entry name" value="2,3-Dihydroxybiphenyl 1,2-Dioxygenase, domain 1"/>
    <property type="match status" value="1"/>
</dbReference>
<dbReference type="InterPro" id="IPR029068">
    <property type="entry name" value="Glyas_Bleomycin-R_OHBP_Dase"/>
</dbReference>
<organism evidence="1 2">
    <name type="scientific">Novosphingobium aquae</name>
    <dbReference type="NCBI Taxonomy" id="3133435"/>
    <lineage>
        <taxon>Bacteria</taxon>
        <taxon>Pseudomonadati</taxon>
        <taxon>Pseudomonadota</taxon>
        <taxon>Alphaproteobacteria</taxon>
        <taxon>Sphingomonadales</taxon>
        <taxon>Sphingomonadaceae</taxon>
        <taxon>Novosphingobium</taxon>
    </lineage>
</organism>
<reference evidence="1 2" key="1">
    <citation type="submission" date="2024-03" db="EMBL/GenBank/DDBJ databases">
        <authorList>
            <person name="Jo J.-H."/>
        </authorList>
    </citation>
    <scope>NUCLEOTIDE SEQUENCE [LARGE SCALE GENOMIC DNA]</scope>
    <source>
        <strain evidence="1 2">AS3R-12</strain>
    </source>
</reference>